<proteinExistence type="inferred from homology"/>
<dbReference type="EMBL" id="JAVDTR010000005">
    <property type="protein sequence ID" value="MDR6723654.1"/>
    <property type="molecule type" value="Genomic_DNA"/>
</dbReference>
<dbReference type="Gene3D" id="3.90.1200.10">
    <property type="match status" value="1"/>
</dbReference>
<comment type="caution">
    <text evidence="3">The sequence shown here is derived from an EMBL/GenBank/DDBJ whole genome shotgun (WGS) entry which is preliminary data.</text>
</comment>
<dbReference type="PANTHER" id="PTHR21064:SF6">
    <property type="entry name" value="AMINOGLYCOSIDE PHOSPHOTRANSFERASE DOMAIN-CONTAINING PROTEIN"/>
    <property type="match status" value="1"/>
</dbReference>
<gene>
    <name evidence="3" type="ORF">J2W91_002116</name>
</gene>
<feature type="domain" description="Aminoglycoside phosphotransferase" evidence="2">
    <location>
        <begin position="29"/>
        <end position="243"/>
    </location>
</feature>
<dbReference type="RefSeq" id="WP_310139075.1">
    <property type="nucleotide sequence ID" value="NZ_JAVDTR010000005.1"/>
</dbReference>
<keyword evidence="3" id="KW-0808">Transferase</keyword>
<dbReference type="AlphaFoldDB" id="A0AAP5GZR3"/>
<dbReference type="InterPro" id="IPR011009">
    <property type="entry name" value="Kinase-like_dom_sf"/>
</dbReference>
<accession>A0AAP5GZR3</accession>
<dbReference type="Proteomes" id="UP001254832">
    <property type="component" value="Unassembled WGS sequence"/>
</dbReference>
<comment type="similarity">
    <text evidence="1">Belongs to the pseudomonas-type ThrB family.</text>
</comment>
<protein>
    <submittedName>
        <fullName evidence="3">Homoserine kinase type II</fullName>
        <ecNumber evidence="3">2.7.1.39</ecNumber>
    </submittedName>
</protein>
<dbReference type="InterPro" id="IPR050249">
    <property type="entry name" value="Pseudomonas-type_ThrB"/>
</dbReference>
<keyword evidence="3" id="KW-0418">Kinase</keyword>
<dbReference type="GO" id="GO:0004413">
    <property type="term" value="F:homoserine kinase activity"/>
    <property type="evidence" value="ECO:0007669"/>
    <property type="project" value="UniProtKB-EC"/>
</dbReference>
<evidence type="ECO:0000313" key="3">
    <source>
        <dbReference type="EMBL" id="MDR6723654.1"/>
    </source>
</evidence>
<dbReference type="Pfam" id="PF01636">
    <property type="entry name" value="APH"/>
    <property type="match status" value="1"/>
</dbReference>
<sequence>MELKSSDEILNEIIAQVKKVYGWTTYRAEPNHFGYANLKWKLHTDAGIRFVKQYNAVRYSDQLLQSVETALGLQDRLHQIGIPCPKIFSDQGRYIQRTPSCERFMITSYCDGYMVNPGEVNVDQMYHLGQITGRLHQWLCLNAPSKYPLHWQPESKASTLATWEKNWNDANTAGAHKYISALETQRKIIDGFNLNTFQSCEEGWVHWDLFVDNILFHSNQVSAILDFDRMHYIYPEFDISRAILSGAILENNINLESTKAFVVGYRESSPLTVGKLIRSIQLTWWKEASWLSIRSEEHRTLRRFAHELMWVSDNWFALEEILNEI</sequence>
<evidence type="ECO:0000256" key="1">
    <source>
        <dbReference type="ARBA" id="ARBA00038240"/>
    </source>
</evidence>
<dbReference type="SUPFAM" id="SSF56112">
    <property type="entry name" value="Protein kinase-like (PK-like)"/>
    <property type="match status" value="1"/>
</dbReference>
<organism evidence="3 4">
    <name type="scientific">Paenibacillus amylolyticus</name>
    <dbReference type="NCBI Taxonomy" id="1451"/>
    <lineage>
        <taxon>Bacteria</taxon>
        <taxon>Bacillati</taxon>
        <taxon>Bacillota</taxon>
        <taxon>Bacilli</taxon>
        <taxon>Bacillales</taxon>
        <taxon>Paenibacillaceae</taxon>
        <taxon>Paenibacillus</taxon>
    </lineage>
</organism>
<dbReference type="PANTHER" id="PTHR21064">
    <property type="entry name" value="AMINOGLYCOSIDE PHOSPHOTRANSFERASE DOMAIN-CONTAINING PROTEIN-RELATED"/>
    <property type="match status" value="1"/>
</dbReference>
<dbReference type="InterPro" id="IPR002575">
    <property type="entry name" value="Aminoglycoside_PTrfase"/>
</dbReference>
<name>A0AAP5GZR3_PAEAM</name>
<reference evidence="3" key="1">
    <citation type="submission" date="2023-07" db="EMBL/GenBank/DDBJ databases">
        <title>Sorghum-associated microbial communities from plants grown in Nebraska, USA.</title>
        <authorList>
            <person name="Schachtman D."/>
        </authorList>
    </citation>
    <scope>NUCLEOTIDE SEQUENCE</scope>
    <source>
        <strain evidence="3">BE80</strain>
    </source>
</reference>
<dbReference type="EC" id="2.7.1.39" evidence="3"/>
<evidence type="ECO:0000259" key="2">
    <source>
        <dbReference type="Pfam" id="PF01636"/>
    </source>
</evidence>
<evidence type="ECO:0000313" key="4">
    <source>
        <dbReference type="Proteomes" id="UP001254832"/>
    </source>
</evidence>
<dbReference type="Gene3D" id="3.30.200.20">
    <property type="entry name" value="Phosphorylase Kinase, domain 1"/>
    <property type="match status" value="1"/>
</dbReference>